<gene>
    <name evidence="1" type="ORF">RO3G_09573</name>
</gene>
<dbReference type="EMBL" id="CH476738">
    <property type="protein sequence ID" value="EIE84863.1"/>
    <property type="molecule type" value="Genomic_DNA"/>
</dbReference>
<keyword evidence="2" id="KW-1185">Reference proteome</keyword>
<dbReference type="VEuPathDB" id="FungiDB:RO3G_09573"/>
<name>I1C8T3_RHIO9</name>
<dbReference type="Proteomes" id="UP000009138">
    <property type="component" value="Unassembled WGS sequence"/>
</dbReference>
<dbReference type="InParanoid" id="I1C8T3"/>
<dbReference type="RefSeq" id="XP_067520259.1">
    <property type="nucleotide sequence ID" value="XM_067664158.1"/>
</dbReference>
<dbReference type="GeneID" id="93616539"/>
<reference evidence="1 2" key="1">
    <citation type="journal article" date="2009" name="PLoS Genet.">
        <title>Genomic analysis of the basal lineage fungus Rhizopus oryzae reveals a whole-genome duplication.</title>
        <authorList>
            <person name="Ma L.-J."/>
            <person name="Ibrahim A.S."/>
            <person name="Skory C."/>
            <person name="Grabherr M.G."/>
            <person name="Burger G."/>
            <person name="Butler M."/>
            <person name="Elias M."/>
            <person name="Idnurm A."/>
            <person name="Lang B.F."/>
            <person name="Sone T."/>
            <person name="Abe A."/>
            <person name="Calvo S.E."/>
            <person name="Corrochano L.M."/>
            <person name="Engels R."/>
            <person name="Fu J."/>
            <person name="Hansberg W."/>
            <person name="Kim J.-M."/>
            <person name="Kodira C.D."/>
            <person name="Koehrsen M.J."/>
            <person name="Liu B."/>
            <person name="Miranda-Saavedra D."/>
            <person name="O'Leary S."/>
            <person name="Ortiz-Castellanos L."/>
            <person name="Poulter R."/>
            <person name="Rodriguez-Romero J."/>
            <person name="Ruiz-Herrera J."/>
            <person name="Shen Y.-Q."/>
            <person name="Zeng Q."/>
            <person name="Galagan J."/>
            <person name="Birren B.W."/>
            <person name="Cuomo C.A."/>
            <person name="Wickes B.L."/>
        </authorList>
    </citation>
    <scope>NUCLEOTIDE SEQUENCE [LARGE SCALE GENOMIC DNA]</scope>
    <source>
        <strain evidence="2">RA 99-880 / ATCC MYA-4621 / FGSC 9543 / NRRL 43880</strain>
    </source>
</reference>
<evidence type="ECO:0000313" key="1">
    <source>
        <dbReference type="EMBL" id="EIE84863.1"/>
    </source>
</evidence>
<sequence>MLKVRLEERHLQRNLSEIEYRDFRKRIYPGGQECCHYSNKDCTPNGNINEEMEFSFQFQWGGIVAEGIKCAAGDGIVVYGEQTNYWAECTDAATGETKRADFYDVRFG</sequence>
<dbReference type="OMA" id="NHWAECT"/>
<organism evidence="1 2">
    <name type="scientific">Rhizopus delemar (strain RA 99-880 / ATCC MYA-4621 / FGSC 9543 / NRRL 43880)</name>
    <name type="common">Mucormycosis agent</name>
    <name type="synonym">Rhizopus arrhizus var. delemar</name>
    <dbReference type="NCBI Taxonomy" id="246409"/>
    <lineage>
        <taxon>Eukaryota</taxon>
        <taxon>Fungi</taxon>
        <taxon>Fungi incertae sedis</taxon>
        <taxon>Mucoromycota</taxon>
        <taxon>Mucoromycotina</taxon>
        <taxon>Mucoromycetes</taxon>
        <taxon>Mucorales</taxon>
        <taxon>Mucorineae</taxon>
        <taxon>Rhizopodaceae</taxon>
        <taxon>Rhizopus</taxon>
    </lineage>
</organism>
<proteinExistence type="predicted"/>
<dbReference type="OrthoDB" id="2288755at2759"/>
<dbReference type="AlphaFoldDB" id="I1C8T3"/>
<evidence type="ECO:0000313" key="2">
    <source>
        <dbReference type="Proteomes" id="UP000009138"/>
    </source>
</evidence>
<protein>
    <submittedName>
        <fullName evidence="1">Uncharacterized protein</fullName>
    </submittedName>
</protein>
<accession>I1C8T3</accession>